<dbReference type="AlphaFoldDB" id="A0A1H5MFA3"/>
<organism evidence="1 2">
    <name type="scientific">Arthrobacter alpinus</name>
    <dbReference type="NCBI Taxonomy" id="656366"/>
    <lineage>
        <taxon>Bacteria</taxon>
        <taxon>Bacillati</taxon>
        <taxon>Actinomycetota</taxon>
        <taxon>Actinomycetes</taxon>
        <taxon>Micrococcales</taxon>
        <taxon>Micrococcaceae</taxon>
        <taxon>Arthrobacter</taxon>
    </lineage>
</organism>
<gene>
    <name evidence="1" type="ORF">SAMN04489740_2883</name>
</gene>
<accession>A0A1H5MFA3</accession>
<protein>
    <submittedName>
        <fullName evidence="1">Uncharacterized protein</fullName>
    </submittedName>
</protein>
<evidence type="ECO:0000313" key="1">
    <source>
        <dbReference type="EMBL" id="SEE87397.1"/>
    </source>
</evidence>
<dbReference type="Proteomes" id="UP000182725">
    <property type="component" value="Unassembled WGS sequence"/>
</dbReference>
<sequence>MLFQCFRGAIASPNVKRGRGGFLITLRDLSCGTYRVKPPAKTSIPEFWSVNSAMLSIPAAT</sequence>
<reference evidence="1 2" key="1">
    <citation type="submission" date="2016-10" db="EMBL/GenBank/DDBJ databases">
        <authorList>
            <person name="de Groot N.N."/>
        </authorList>
    </citation>
    <scope>NUCLEOTIDE SEQUENCE [LARGE SCALE GENOMIC DNA]</scope>
    <source>
        <strain evidence="1 2">DSM 22274</strain>
    </source>
</reference>
<proteinExistence type="predicted"/>
<dbReference type="EMBL" id="FNTV01000001">
    <property type="protein sequence ID" value="SEE87397.1"/>
    <property type="molecule type" value="Genomic_DNA"/>
</dbReference>
<name>A0A1H5MFA3_9MICC</name>
<evidence type="ECO:0000313" key="2">
    <source>
        <dbReference type="Proteomes" id="UP000182725"/>
    </source>
</evidence>